<evidence type="ECO:0000313" key="2">
    <source>
        <dbReference type="EMBL" id="NIZ40109.1"/>
    </source>
</evidence>
<feature type="transmembrane region" description="Helical" evidence="1">
    <location>
        <begin position="12"/>
        <end position="33"/>
    </location>
</feature>
<keyword evidence="1" id="KW-1133">Transmembrane helix</keyword>
<proteinExistence type="predicted"/>
<name>A0A968KQT3_9SPIO</name>
<comment type="caution">
    <text evidence="2">The sequence shown here is derived from an EMBL/GenBank/DDBJ whole genome shotgun (WGS) entry which is preliminary data.</text>
</comment>
<sequence length="155" mass="17564">MSQERWSKDTVFSLIYLCAGMIGGLLTIGWLFLSNNKNSWTIIASFSLLILFIVVSVAGGQSFRESLTRERFSLKMQSYHRANAVIASLIWLIFVPALLGLGLGQFFVIASGFVFFALPSFAILFIQKISLLPQNHKKTWHQWMKENALDESLKE</sequence>
<evidence type="ECO:0000313" key="3">
    <source>
        <dbReference type="Proteomes" id="UP000711995"/>
    </source>
</evidence>
<dbReference type="EMBL" id="JAATLJ010000001">
    <property type="protein sequence ID" value="NIZ40109.1"/>
    <property type="molecule type" value="Genomic_DNA"/>
</dbReference>
<accession>A0A968KQT3</accession>
<evidence type="ECO:0000256" key="1">
    <source>
        <dbReference type="SAM" id="Phobius"/>
    </source>
</evidence>
<keyword evidence="1" id="KW-0472">Membrane</keyword>
<dbReference type="AlphaFoldDB" id="A0A968KQT3"/>
<feature type="transmembrane region" description="Helical" evidence="1">
    <location>
        <begin position="81"/>
        <end position="99"/>
    </location>
</feature>
<feature type="transmembrane region" description="Helical" evidence="1">
    <location>
        <begin position="105"/>
        <end position="126"/>
    </location>
</feature>
<reference evidence="2 3" key="1">
    <citation type="submission" date="2020-03" db="EMBL/GenBank/DDBJ databases">
        <title>Spirochaetal bacteria isolated from arthropods constitute a novel genus Entomospira genus novum within the order Spirochaetales.</title>
        <authorList>
            <person name="Grana-Miraglia L."/>
            <person name="Sikutova S."/>
            <person name="Fingerle V."/>
            <person name="Sing A."/>
            <person name="Castillo-Ramirez S."/>
            <person name="Margos G."/>
            <person name="Rudolf I."/>
        </authorList>
    </citation>
    <scope>NUCLEOTIDE SEQUENCE [LARGE SCALE GENOMIC DNA]</scope>
    <source>
        <strain evidence="2 3">BR193</strain>
    </source>
</reference>
<keyword evidence="1" id="KW-0812">Transmembrane</keyword>
<keyword evidence="3" id="KW-1185">Reference proteome</keyword>
<organism evidence="2 3">
    <name type="scientific">Entomospira entomophila</name>
    <dbReference type="NCBI Taxonomy" id="2719988"/>
    <lineage>
        <taxon>Bacteria</taxon>
        <taxon>Pseudomonadati</taxon>
        <taxon>Spirochaetota</taxon>
        <taxon>Spirochaetia</taxon>
        <taxon>Spirochaetales</taxon>
        <taxon>Spirochaetaceae</taxon>
        <taxon>Entomospira</taxon>
    </lineage>
</organism>
<dbReference type="Proteomes" id="UP000711995">
    <property type="component" value="Unassembled WGS sequence"/>
</dbReference>
<protein>
    <submittedName>
        <fullName evidence="2">Uncharacterized protein</fullName>
    </submittedName>
</protein>
<gene>
    <name evidence="2" type="ORF">HCT14_01060</name>
</gene>
<feature type="transmembrane region" description="Helical" evidence="1">
    <location>
        <begin position="39"/>
        <end position="60"/>
    </location>
</feature>
<dbReference type="RefSeq" id="WP_167699721.1">
    <property type="nucleotide sequence ID" value="NZ_CP118174.1"/>
</dbReference>